<organism evidence="2 3">
    <name type="scientific">Zophobas morio</name>
    <dbReference type="NCBI Taxonomy" id="2755281"/>
    <lineage>
        <taxon>Eukaryota</taxon>
        <taxon>Metazoa</taxon>
        <taxon>Ecdysozoa</taxon>
        <taxon>Arthropoda</taxon>
        <taxon>Hexapoda</taxon>
        <taxon>Insecta</taxon>
        <taxon>Pterygota</taxon>
        <taxon>Neoptera</taxon>
        <taxon>Endopterygota</taxon>
        <taxon>Coleoptera</taxon>
        <taxon>Polyphaga</taxon>
        <taxon>Cucujiformia</taxon>
        <taxon>Tenebrionidae</taxon>
        <taxon>Zophobas</taxon>
    </lineage>
</organism>
<accession>A0AA38IV77</accession>
<protein>
    <submittedName>
        <fullName evidence="2">Uncharacterized protein</fullName>
    </submittedName>
</protein>
<dbReference type="EMBL" id="JALNTZ010000002">
    <property type="protein sequence ID" value="KAJ3661016.1"/>
    <property type="molecule type" value="Genomic_DNA"/>
</dbReference>
<dbReference type="Proteomes" id="UP001168821">
    <property type="component" value="Unassembled WGS sequence"/>
</dbReference>
<evidence type="ECO:0000256" key="1">
    <source>
        <dbReference type="SAM" id="MobiDB-lite"/>
    </source>
</evidence>
<sequence length="96" mass="10875">MADVMNECLAKGVPEGVKEGKPGSNSKTPKTQHEKKSIDLYAYLTAMEKSKIPEYLLQITESYFTDRWIVSEGLERKVYASVPAQMDSIRISYNLQ</sequence>
<evidence type="ECO:0000313" key="2">
    <source>
        <dbReference type="EMBL" id="KAJ3661016.1"/>
    </source>
</evidence>
<evidence type="ECO:0000313" key="3">
    <source>
        <dbReference type="Proteomes" id="UP001168821"/>
    </source>
</evidence>
<keyword evidence="3" id="KW-1185">Reference proteome</keyword>
<proteinExistence type="predicted"/>
<feature type="region of interest" description="Disordered" evidence="1">
    <location>
        <begin position="1"/>
        <end position="34"/>
    </location>
</feature>
<comment type="caution">
    <text evidence="2">The sequence shown here is derived from an EMBL/GenBank/DDBJ whole genome shotgun (WGS) entry which is preliminary data.</text>
</comment>
<gene>
    <name evidence="2" type="ORF">Zmor_005438</name>
</gene>
<reference evidence="2" key="1">
    <citation type="journal article" date="2023" name="G3 (Bethesda)">
        <title>Whole genome assemblies of Zophobas morio and Tenebrio molitor.</title>
        <authorList>
            <person name="Kaur S."/>
            <person name="Stinson S.A."/>
            <person name="diCenzo G.C."/>
        </authorList>
    </citation>
    <scope>NUCLEOTIDE SEQUENCE</scope>
    <source>
        <strain evidence="2">QUZm001</strain>
    </source>
</reference>
<name>A0AA38IV77_9CUCU</name>
<dbReference type="AlphaFoldDB" id="A0AA38IV77"/>